<dbReference type="eggNOG" id="ENOG502R22V">
    <property type="taxonomic scope" value="Eukaryota"/>
</dbReference>
<evidence type="ECO:0000313" key="3">
    <source>
        <dbReference type="EMBL" id="CAP33160.2"/>
    </source>
</evidence>
<organism evidence="3 4">
    <name type="scientific">Caenorhabditis briggsae</name>
    <dbReference type="NCBI Taxonomy" id="6238"/>
    <lineage>
        <taxon>Eukaryota</taxon>
        <taxon>Metazoa</taxon>
        <taxon>Ecdysozoa</taxon>
        <taxon>Nematoda</taxon>
        <taxon>Chromadorea</taxon>
        <taxon>Rhabditida</taxon>
        <taxon>Rhabditina</taxon>
        <taxon>Rhabditomorpha</taxon>
        <taxon>Rhabditoidea</taxon>
        <taxon>Rhabditidae</taxon>
        <taxon>Peloderinae</taxon>
        <taxon>Caenorhabditis</taxon>
    </lineage>
</organism>
<feature type="transmembrane region" description="Helical" evidence="2">
    <location>
        <begin position="92"/>
        <end position="115"/>
    </location>
</feature>
<dbReference type="InterPro" id="IPR019426">
    <property type="entry name" value="7TM_GPCR_serpentine_rcpt_Srv"/>
</dbReference>
<sequence>MASNATLPEWFDPLESIVSTVFMMGSFVTIILYIMEVLILVTLRNTVYKGMFYQIFTVGIIVDVFSLVNNYFGCVFPAKGYFQDFYLSMGTFVGQMYLMIAWTARGIQGCTVVALALNRATAVCLPIKHKQVRRDFEYVLLLIFNLISDRPYSDVSFRFGTNFYWKYERNGIYIQYKNQNFRRGFFMSAYVIETIFVACIMIINVTMVIAFRSKYKVRLSTQPHLNQKVMSEKQRQEYNLNIVAGLTCVAEIVYYCYVIYVFGINTSVPTRVFYLLYDVINDIYCGLSGWLLLIYSRSMRAHVTKMMRYLKANYFRKTLLFLRCPMFGFRRMRIMIPPEQQFASSTNVERDKNTSNRRVPTCGTPC</sequence>
<evidence type="ECO:0000313" key="4">
    <source>
        <dbReference type="Proteomes" id="UP000008549"/>
    </source>
</evidence>
<gene>
    <name evidence="5" type="primary">srv-7</name>
    <name evidence="3" type="synonym">Cbr-srv-7</name>
    <name evidence="5" type="ORF">CBG14717</name>
    <name evidence="3" type="ORF">CBG_14717</name>
</gene>
<evidence type="ECO:0000256" key="1">
    <source>
        <dbReference type="SAM" id="MobiDB-lite"/>
    </source>
</evidence>
<accession>A8XKI6</accession>
<keyword evidence="2" id="KW-1133">Transmembrane helix</keyword>
<keyword evidence="4" id="KW-1185">Reference proteome</keyword>
<evidence type="ECO:0000313" key="5">
    <source>
        <dbReference type="WormBase" id="CBG14717"/>
    </source>
</evidence>
<dbReference type="PANTHER" id="PTHR31748:SF12">
    <property type="entry name" value="SERPENTINE RECEPTOR, CLASS V"/>
    <property type="match status" value="1"/>
</dbReference>
<dbReference type="Pfam" id="PF10323">
    <property type="entry name" value="7TM_GPCR_Srv"/>
    <property type="match status" value="1"/>
</dbReference>
<dbReference type="PANTHER" id="PTHR31748">
    <property type="entry name" value="SERPENTINE RECEPTOR, CLASS V"/>
    <property type="match status" value="1"/>
</dbReference>
<name>A8XKI6_CAEBR</name>
<feature type="transmembrane region" description="Helical" evidence="2">
    <location>
        <begin position="50"/>
        <end position="72"/>
    </location>
</feature>
<reference evidence="3 4" key="1">
    <citation type="journal article" date="2003" name="PLoS Biol.">
        <title>The genome sequence of Caenorhabditis briggsae: a platform for comparative genomics.</title>
        <authorList>
            <person name="Stein L.D."/>
            <person name="Bao Z."/>
            <person name="Blasiar D."/>
            <person name="Blumenthal T."/>
            <person name="Brent M.R."/>
            <person name="Chen N."/>
            <person name="Chinwalla A."/>
            <person name="Clarke L."/>
            <person name="Clee C."/>
            <person name="Coghlan A."/>
            <person name="Coulson A."/>
            <person name="D'Eustachio P."/>
            <person name="Fitch D.H."/>
            <person name="Fulton L.A."/>
            <person name="Fulton R.E."/>
            <person name="Griffiths-Jones S."/>
            <person name="Harris T.W."/>
            <person name="Hillier L.W."/>
            <person name="Kamath R."/>
            <person name="Kuwabara P.E."/>
            <person name="Mardis E.R."/>
            <person name="Marra M.A."/>
            <person name="Miner T.L."/>
            <person name="Minx P."/>
            <person name="Mullikin J.C."/>
            <person name="Plumb R.W."/>
            <person name="Rogers J."/>
            <person name="Schein J.E."/>
            <person name="Sohrmann M."/>
            <person name="Spieth J."/>
            <person name="Stajich J.E."/>
            <person name="Wei C."/>
            <person name="Willey D."/>
            <person name="Wilson R.K."/>
            <person name="Durbin R."/>
            <person name="Waterston R.H."/>
        </authorList>
    </citation>
    <scope>NUCLEOTIDE SEQUENCE [LARGE SCALE GENOMIC DNA]</scope>
    <source>
        <strain evidence="3 4">AF16</strain>
    </source>
</reference>
<dbReference type="SUPFAM" id="SSF81321">
    <property type="entry name" value="Family A G protein-coupled receptor-like"/>
    <property type="match status" value="1"/>
</dbReference>
<dbReference type="WormBase" id="CBG14717">
    <property type="protein sequence ID" value="CBP49496"/>
    <property type="gene ID" value="WBGene00035129"/>
    <property type="gene designation" value="Cbr-srv-7"/>
</dbReference>
<keyword evidence="2" id="KW-0472">Membrane</keyword>
<feature type="transmembrane region" description="Helical" evidence="2">
    <location>
        <begin position="274"/>
        <end position="295"/>
    </location>
</feature>
<keyword evidence="2" id="KW-0812">Transmembrane</keyword>
<dbReference type="EMBL" id="HE600983">
    <property type="protein sequence ID" value="CAP33160.2"/>
    <property type="molecule type" value="Genomic_DNA"/>
</dbReference>
<feature type="transmembrane region" description="Helical" evidence="2">
    <location>
        <begin position="20"/>
        <end position="43"/>
    </location>
</feature>
<feature type="region of interest" description="Disordered" evidence="1">
    <location>
        <begin position="346"/>
        <end position="366"/>
    </location>
</feature>
<dbReference type="OMA" id="ATLPEWF"/>
<proteinExistence type="predicted"/>
<evidence type="ECO:0000256" key="2">
    <source>
        <dbReference type="SAM" id="Phobius"/>
    </source>
</evidence>
<reference evidence="3 4" key="2">
    <citation type="journal article" date="2011" name="PLoS Genet.">
        <title>Caenorhabditis briggsae recombinant inbred line genotypes reveal inter-strain incompatibility and the evolution of recombination.</title>
        <authorList>
            <person name="Ross J.A."/>
            <person name="Koboldt D.C."/>
            <person name="Staisch J.E."/>
            <person name="Chamberlin H.M."/>
            <person name="Gupta B.P."/>
            <person name="Miller R.D."/>
            <person name="Baird S.E."/>
            <person name="Haag E.S."/>
        </authorList>
    </citation>
    <scope>NUCLEOTIDE SEQUENCE [LARGE SCALE GENOMIC DNA]</scope>
    <source>
        <strain evidence="3 4">AF16</strain>
    </source>
</reference>
<dbReference type="AlphaFoldDB" id="A8XKI6"/>
<feature type="transmembrane region" description="Helical" evidence="2">
    <location>
        <begin position="238"/>
        <end position="262"/>
    </location>
</feature>
<dbReference type="HOGENOM" id="CLU_072407_0_0_1"/>
<feature type="transmembrane region" description="Helical" evidence="2">
    <location>
        <begin position="185"/>
        <end position="211"/>
    </location>
</feature>
<dbReference type="Proteomes" id="UP000008549">
    <property type="component" value="Unassembled WGS sequence"/>
</dbReference>
<dbReference type="FunCoup" id="A8XKI6">
    <property type="interactions" value="3"/>
</dbReference>
<protein>
    <submittedName>
        <fullName evidence="3">Protein CBR-SRV-7</fullName>
    </submittedName>
</protein>
<dbReference type="InParanoid" id="A8XKI6"/>